<feature type="transmembrane region" description="Helical" evidence="6">
    <location>
        <begin position="128"/>
        <end position="149"/>
    </location>
</feature>
<feature type="transmembrane region" description="Helical" evidence="6">
    <location>
        <begin position="512"/>
        <end position="533"/>
    </location>
</feature>
<protein>
    <submittedName>
        <fullName evidence="7">ABC transporter permease</fullName>
    </submittedName>
</protein>
<comment type="caution">
    <text evidence="7">The sequence shown here is derived from an EMBL/GenBank/DDBJ whole genome shotgun (WGS) entry which is preliminary data.</text>
</comment>
<keyword evidence="5 6" id="KW-0472">Membrane</keyword>
<feature type="transmembrane region" description="Helical" evidence="6">
    <location>
        <begin position="251"/>
        <end position="271"/>
    </location>
</feature>
<feature type="transmembrane region" description="Helical" evidence="6">
    <location>
        <begin position="479"/>
        <end position="500"/>
    </location>
</feature>
<evidence type="ECO:0000256" key="6">
    <source>
        <dbReference type="SAM" id="Phobius"/>
    </source>
</evidence>
<evidence type="ECO:0000256" key="4">
    <source>
        <dbReference type="ARBA" id="ARBA00022989"/>
    </source>
</evidence>
<evidence type="ECO:0000256" key="5">
    <source>
        <dbReference type="ARBA" id="ARBA00023136"/>
    </source>
</evidence>
<feature type="transmembrane region" description="Helical" evidence="6">
    <location>
        <begin position="561"/>
        <end position="582"/>
    </location>
</feature>
<dbReference type="Proteomes" id="UP000605568">
    <property type="component" value="Unassembled WGS sequence"/>
</dbReference>
<comment type="subcellular location">
    <subcellularLocation>
        <location evidence="1">Cell membrane</location>
        <topology evidence="1">Multi-pass membrane protein</topology>
    </subcellularLocation>
</comment>
<feature type="transmembrane region" description="Helical" evidence="6">
    <location>
        <begin position="448"/>
        <end position="467"/>
    </location>
</feature>
<dbReference type="InterPro" id="IPR019108">
    <property type="entry name" value="Caa3_assmbl_CtaG-rel"/>
</dbReference>
<keyword evidence="3 6" id="KW-0812">Transmembrane</keyword>
<dbReference type="Pfam" id="PF09678">
    <property type="entry name" value="Caa3_CtaG"/>
    <property type="match status" value="1"/>
</dbReference>
<feature type="transmembrane region" description="Helical" evidence="6">
    <location>
        <begin position="87"/>
        <end position="108"/>
    </location>
</feature>
<keyword evidence="8" id="KW-1185">Reference proteome</keyword>
<accession>A0ABQ3MES2</accession>
<evidence type="ECO:0000313" key="8">
    <source>
        <dbReference type="Proteomes" id="UP000605568"/>
    </source>
</evidence>
<keyword evidence="2" id="KW-1003">Cell membrane</keyword>
<feature type="transmembrane region" description="Helical" evidence="6">
    <location>
        <begin position="187"/>
        <end position="204"/>
    </location>
</feature>
<evidence type="ECO:0000256" key="2">
    <source>
        <dbReference type="ARBA" id="ARBA00022475"/>
    </source>
</evidence>
<evidence type="ECO:0000313" key="7">
    <source>
        <dbReference type="EMBL" id="GHH40101.1"/>
    </source>
</evidence>
<evidence type="ECO:0000256" key="1">
    <source>
        <dbReference type="ARBA" id="ARBA00004651"/>
    </source>
</evidence>
<evidence type="ECO:0000256" key="3">
    <source>
        <dbReference type="ARBA" id="ARBA00022692"/>
    </source>
</evidence>
<gene>
    <name evidence="7" type="ORF">GCM10017774_32920</name>
</gene>
<feature type="transmembrane region" description="Helical" evidence="6">
    <location>
        <begin position="283"/>
        <end position="302"/>
    </location>
</feature>
<feature type="transmembrane region" description="Helical" evidence="6">
    <location>
        <begin position="156"/>
        <end position="175"/>
    </location>
</feature>
<feature type="transmembrane region" description="Helical" evidence="6">
    <location>
        <begin position="409"/>
        <end position="428"/>
    </location>
</feature>
<name>A0ABQ3MES2_9PSEU</name>
<keyword evidence="4 6" id="KW-1133">Transmembrane helix</keyword>
<proteinExistence type="predicted"/>
<sequence length="623" mass="65653">MIAAVGSVLCVVIVVMGAAGDVYTALGDSDPGRLTSLAFGLVRTLANAAATVTAGALAFGVFVVPAPPRRTQLTAHAYAAVRTASTAAMVWCAAATAAIVLSAADASGQTFSVALEHLGGLVSATEEPKAWICSAVAAAVVAVVARATLTWTTSVLVLLPALAGVLAPVIAGHVANGAWHDVATNAMAWHVPAAAVWIGSLVALRSYLRRPGSSVDVVLRRYHRLTAVCLVVLVLSGAVAGAVLTGPAGLHGGYVVLLLLKLFVCVLVLLLRARWGARRPLAAELVAVGLALGASTGLTHLVPPAWSRTRPSAQETVLGYELPDPPSAAELVLGWRFDLVLGLGAVLLAAAYVVAVLALRRRGDAWPVGRTAAWLLGCAVVLVVTSSGVGRYAAGMFSTHMVAHMSLNMLAPVLLVLGGPATLALRVLPAGPRWWVTALLHCRATRLLAHPAVAATTFVGSFYVLYFSGLFGAAMRLHWAHQLMNIHFLISGYVFFWLVIGVDRAPRALPHLARLGLLFSVMPFHAFFGVILMNKQTVIAEYFYRTLDLTWVPDLLTDQRLGGGIAWATGEIPMLVVVLALLRQWAVADRREAVRFDRATDTGHDDRLAAYNAMLAELSGRKN</sequence>
<feature type="transmembrane region" description="Helical" evidence="6">
    <location>
        <begin position="371"/>
        <end position="389"/>
    </location>
</feature>
<feature type="transmembrane region" description="Helical" evidence="6">
    <location>
        <begin position="225"/>
        <end position="245"/>
    </location>
</feature>
<reference evidence="8" key="1">
    <citation type="journal article" date="2019" name="Int. J. Syst. Evol. Microbiol.">
        <title>The Global Catalogue of Microorganisms (GCM) 10K type strain sequencing project: providing services to taxonomists for standard genome sequencing and annotation.</title>
        <authorList>
            <consortium name="The Broad Institute Genomics Platform"/>
            <consortium name="The Broad Institute Genome Sequencing Center for Infectious Disease"/>
            <person name="Wu L."/>
            <person name="Ma J."/>
        </authorList>
    </citation>
    <scope>NUCLEOTIDE SEQUENCE [LARGE SCALE GENOMIC DNA]</scope>
    <source>
        <strain evidence="8">CGMCC 4.7367</strain>
    </source>
</reference>
<feature type="transmembrane region" description="Helical" evidence="6">
    <location>
        <begin position="44"/>
        <end position="66"/>
    </location>
</feature>
<dbReference type="EMBL" id="BNAR01000004">
    <property type="protein sequence ID" value="GHH40101.1"/>
    <property type="molecule type" value="Genomic_DNA"/>
</dbReference>
<organism evidence="7 8">
    <name type="scientific">Lentzea cavernae</name>
    <dbReference type="NCBI Taxonomy" id="2020703"/>
    <lineage>
        <taxon>Bacteria</taxon>
        <taxon>Bacillati</taxon>
        <taxon>Actinomycetota</taxon>
        <taxon>Actinomycetes</taxon>
        <taxon>Pseudonocardiales</taxon>
        <taxon>Pseudonocardiaceae</taxon>
        <taxon>Lentzea</taxon>
    </lineage>
</organism>
<feature type="transmembrane region" description="Helical" evidence="6">
    <location>
        <begin position="339"/>
        <end position="359"/>
    </location>
</feature>